<protein>
    <recommendedName>
        <fullName evidence="3">Secreted protein</fullName>
    </recommendedName>
</protein>
<organism evidence="2">
    <name type="scientific">Ictalurus punctatus</name>
    <name type="common">Channel catfish</name>
    <name type="synonym">Silurus punctatus</name>
    <dbReference type="NCBI Taxonomy" id="7998"/>
    <lineage>
        <taxon>Eukaryota</taxon>
        <taxon>Metazoa</taxon>
        <taxon>Chordata</taxon>
        <taxon>Craniata</taxon>
        <taxon>Vertebrata</taxon>
        <taxon>Euteleostomi</taxon>
        <taxon>Actinopterygii</taxon>
        <taxon>Neopterygii</taxon>
        <taxon>Teleostei</taxon>
        <taxon>Ostariophysi</taxon>
        <taxon>Siluriformes</taxon>
        <taxon>Ictaluridae</taxon>
        <taxon>Ictalurus</taxon>
    </lineage>
</organism>
<dbReference type="EMBL" id="DQ417154">
    <property type="protein sequence ID" value="ABD83910.1"/>
    <property type="molecule type" value="mRNA"/>
</dbReference>
<feature type="chain" id="PRO_5004197012" description="Secreted protein" evidence="1">
    <location>
        <begin position="24"/>
        <end position="70"/>
    </location>
</feature>
<evidence type="ECO:0000313" key="2">
    <source>
        <dbReference type="EMBL" id="ABD83910.1"/>
    </source>
</evidence>
<keyword evidence="1" id="KW-0732">Signal</keyword>
<evidence type="ECO:0000256" key="1">
    <source>
        <dbReference type="SAM" id="SignalP"/>
    </source>
</evidence>
<feature type="signal peptide" evidence="1">
    <location>
        <begin position="1"/>
        <end position="23"/>
    </location>
</feature>
<dbReference type="AlphaFoldDB" id="Q1WA72"/>
<feature type="non-terminal residue" evidence="2">
    <location>
        <position position="70"/>
    </location>
</feature>
<name>Q1WA72_ICTPU</name>
<reference evidence="2" key="1">
    <citation type="submission" date="2006-02" db="EMBL/GenBank/DDBJ databases">
        <title>Channel catfish gene expression after Edwardsiella ictaluri infection.</title>
        <authorList>
            <person name="Yeh H.-Y."/>
            <person name="Klesius P.H."/>
        </authorList>
    </citation>
    <scope>NUCLEOTIDE SEQUENCE</scope>
</reference>
<accession>Q1WA72</accession>
<sequence length="70" mass="7675">NVNSACCWLLLLNFLFIFFRVRGCQLLSGQSARASSSCRNPAGVKIHGSGRYLRKGLPCIPQRPQSGSHV</sequence>
<proteinExistence type="evidence at transcript level"/>
<feature type="non-terminal residue" evidence="2">
    <location>
        <position position="1"/>
    </location>
</feature>
<evidence type="ECO:0008006" key="3">
    <source>
        <dbReference type="Google" id="ProtNLM"/>
    </source>
</evidence>